<dbReference type="EMBL" id="JAVDUU010000001">
    <property type="protein sequence ID" value="MDR6940938.1"/>
    <property type="molecule type" value="Genomic_DNA"/>
</dbReference>
<dbReference type="PANTHER" id="PTHR40446">
    <property type="entry name" value="N-ACETYLGLUCOSAMINE-1-PHOSPHODIESTER ALPHA-N-ACETYLGLUCOSAMINIDASE"/>
    <property type="match status" value="1"/>
</dbReference>
<protein>
    <submittedName>
        <fullName evidence="3">Exopolysaccharide biosynthesis protein</fullName>
    </submittedName>
</protein>
<proteinExistence type="predicted"/>
<name>A0ABU1T6D8_9SPHI</name>
<feature type="chain" id="PRO_5046824999" evidence="1">
    <location>
        <begin position="20"/>
        <end position="282"/>
    </location>
</feature>
<evidence type="ECO:0000313" key="3">
    <source>
        <dbReference type="EMBL" id="MDR6940938.1"/>
    </source>
</evidence>
<evidence type="ECO:0000259" key="2">
    <source>
        <dbReference type="Pfam" id="PF09992"/>
    </source>
</evidence>
<sequence length="282" mass="31966">MRLSTIFLVFMLNTGVVFAQTDSINFKRAEWSTKRVAPGIHLRQVWFRGHSLFKSNQYISVLEVKVKPKNKFSLAYEVQIKRTTSDFGSRNQALAAINGTFFDVKNGGSVDFIRAEGEIVNENRLEKNNTRARHQQAALVIKDGVLHIDEWDGSPDWEKKLDGQDVMLTGPLLYHDDRQIKLDSSSFNITRHPRSAIAITENNRVLMITVDGRDANSAGMSLFELSRVLHWLHCRDGINLDGGGSTTLWTKKQGVINYPSDNGKWDHMGQRKVANVVLIKRT</sequence>
<accession>A0ABU1T6D8</accession>
<keyword evidence="1" id="KW-0732">Signal</keyword>
<comment type="caution">
    <text evidence="3">The sequence shown here is derived from an EMBL/GenBank/DDBJ whole genome shotgun (WGS) entry which is preliminary data.</text>
</comment>
<evidence type="ECO:0000256" key="1">
    <source>
        <dbReference type="SAM" id="SignalP"/>
    </source>
</evidence>
<dbReference type="Proteomes" id="UP001247620">
    <property type="component" value="Unassembled WGS sequence"/>
</dbReference>
<dbReference type="RefSeq" id="WP_310092147.1">
    <property type="nucleotide sequence ID" value="NZ_JAVDUU010000001.1"/>
</dbReference>
<gene>
    <name evidence="3" type="ORF">J2W55_000766</name>
</gene>
<dbReference type="InterPro" id="IPR018711">
    <property type="entry name" value="NAGPA"/>
</dbReference>
<dbReference type="PANTHER" id="PTHR40446:SF2">
    <property type="entry name" value="N-ACETYLGLUCOSAMINE-1-PHOSPHODIESTER ALPHA-N-ACETYLGLUCOSAMINIDASE"/>
    <property type="match status" value="1"/>
</dbReference>
<evidence type="ECO:0000313" key="4">
    <source>
        <dbReference type="Proteomes" id="UP001247620"/>
    </source>
</evidence>
<keyword evidence="4" id="KW-1185">Reference proteome</keyword>
<feature type="signal peptide" evidence="1">
    <location>
        <begin position="1"/>
        <end position="19"/>
    </location>
</feature>
<reference evidence="3 4" key="1">
    <citation type="submission" date="2023-07" db="EMBL/GenBank/DDBJ databases">
        <title>Sorghum-associated microbial communities from plants grown in Nebraska, USA.</title>
        <authorList>
            <person name="Schachtman D."/>
        </authorList>
    </citation>
    <scope>NUCLEOTIDE SEQUENCE [LARGE SCALE GENOMIC DNA]</scope>
    <source>
        <strain evidence="3 4">3262</strain>
    </source>
</reference>
<feature type="domain" description="Phosphodiester glycosidase" evidence="2">
    <location>
        <begin position="92"/>
        <end position="279"/>
    </location>
</feature>
<organism evidence="3 4">
    <name type="scientific">Mucilaginibacter pocheonensis</name>
    <dbReference type="NCBI Taxonomy" id="398050"/>
    <lineage>
        <taxon>Bacteria</taxon>
        <taxon>Pseudomonadati</taxon>
        <taxon>Bacteroidota</taxon>
        <taxon>Sphingobacteriia</taxon>
        <taxon>Sphingobacteriales</taxon>
        <taxon>Sphingobacteriaceae</taxon>
        <taxon>Mucilaginibacter</taxon>
    </lineage>
</organism>
<dbReference type="Pfam" id="PF09992">
    <property type="entry name" value="NAGPA"/>
    <property type="match status" value="1"/>
</dbReference>